<dbReference type="AlphaFoldDB" id="A0A855A4A9"/>
<dbReference type="EMBL" id="NOXF01000004">
    <property type="protein sequence ID" value="PEQ24755.1"/>
    <property type="molecule type" value="Genomic_DNA"/>
</dbReference>
<reference evidence="1 2" key="1">
    <citation type="submission" date="2017-07" db="EMBL/GenBank/DDBJ databases">
        <title>Prevalence of linear plasmids in Cutibacterium (Propionibacterium) acnes isolates obtained from prostatic tissue.</title>
        <authorList>
            <person name="Davidsson S."/>
            <person name="Carlsson J."/>
            <person name="Molling P."/>
            <person name="Andren O."/>
            <person name="Andersson S.-O."/>
            <person name="Brzuszkiewicz E."/>
            <person name="Poehlein A."/>
            <person name="Al-Zeer M."/>
            <person name="Brinkmann V."/>
            <person name="Scavenius C."/>
            <person name="Nazipi S."/>
            <person name="Soderquist B."/>
            <person name="Bruggemann H."/>
        </authorList>
    </citation>
    <scope>NUCLEOTIDE SEQUENCE [LARGE SCALE GENOMIC DNA]</scope>
    <source>
        <strain evidence="1 2">DSM 753</strain>
    </source>
</reference>
<protein>
    <submittedName>
        <fullName evidence="1">Uncharacterized protein</fullName>
    </submittedName>
</protein>
<evidence type="ECO:0000313" key="2">
    <source>
        <dbReference type="Proteomes" id="UP000220611"/>
    </source>
</evidence>
<sequence length="163" mass="17824">MCVCLPCKASENQRPACAGGAAGGFPLAGRRKQPWISGRRSFRVPPSAGALKAVTAARRLGETGGKHSRRPESYLKMFQAWNRLQTANGLIGMRENAKTKIPDGKGKFLESRKTHKIKGSGVGLAKEAKFYLASAEGSQKFLCWQKKEMLYEAYEGTGGYPER</sequence>
<name>A0A855A4A9_9FIRM</name>
<keyword evidence="2" id="KW-1185">Reference proteome</keyword>
<dbReference type="Proteomes" id="UP000220611">
    <property type="component" value="Unassembled WGS sequence"/>
</dbReference>
<accession>A0A855A4A9</accession>
<evidence type="ECO:0000313" key="1">
    <source>
        <dbReference type="EMBL" id="PEQ24755.1"/>
    </source>
</evidence>
<comment type="caution">
    <text evidence="1">The sequence shown here is derived from an EMBL/GenBank/DDBJ whole genome shotgun (WGS) entry which is preliminary data.</text>
</comment>
<gene>
    <name evidence="1" type="ORF">CH238_07285</name>
</gene>
<organism evidence="1 2">
    <name type="scientific">[Clostridium] leptum DSM 753</name>
    <dbReference type="NCBI Taxonomy" id="428125"/>
    <lineage>
        <taxon>Bacteria</taxon>
        <taxon>Bacillati</taxon>
        <taxon>Bacillota</taxon>
        <taxon>Clostridia</taxon>
        <taxon>Eubacteriales</taxon>
        <taxon>Oscillospiraceae</taxon>
        <taxon>Oscillospiraceae incertae sedis</taxon>
    </lineage>
</organism>
<proteinExistence type="predicted"/>